<name>A0A830BLT8_9LAMI</name>
<dbReference type="AlphaFoldDB" id="A0A830BLT8"/>
<dbReference type="OrthoDB" id="6359816at2759"/>
<reference evidence="1" key="1">
    <citation type="submission" date="2020-07" db="EMBL/GenBank/DDBJ databases">
        <title>Ethylene signaling mediates host invasion by parasitic plants.</title>
        <authorList>
            <person name="Yoshida S."/>
        </authorList>
    </citation>
    <scope>NUCLEOTIDE SEQUENCE</scope>
    <source>
        <strain evidence="1">Okayama</strain>
    </source>
</reference>
<protein>
    <submittedName>
        <fullName evidence="1">Uncharacterized protein</fullName>
    </submittedName>
</protein>
<sequence length="137" mass="15381">MIWLEQDDSIGGGSNGVESFDLFSVTKFLGGDDKGLHRYTLEQYSLCKWLGHEEKLTAILLPWGAINGLSLSFLRAGRGIIPMVINPSEYVGYRYFIGQKRLEKSNYLKDDCLKIECAISVVSTPESKMLLTPPKFN</sequence>
<dbReference type="Gene3D" id="2.60.210.10">
    <property type="entry name" value="Apoptosis, Tumor Necrosis Factor Receptor Associated Protein 2, Chain A"/>
    <property type="match status" value="1"/>
</dbReference>
<organism evidence="1 2">
    <name type="scientific">Phtheirospermum japonicum</name>
    <dbReference type="NCBI Taxonomy" id="374723"/>
    <lineage>
        <taxon>Eukaryota</taxon>
        <taxon>Viridiplantae</taxon>
        <taxon>Streptophyta</taxon>
        <taxon>Embryophyta</taxon>
        <taxon>Tracheophyta</taxon>
        <taxon>Spermatophyta</taxon>
        <taxon>Magnoliopsida</taxon>
        <taxon>eudicotyledons</taxon>
        <taxon>Gunneridae</taxon>
        <taxon>Pentapetalae</taxon>
        <taxon>asterids</taxon>
        <taxon>lamiids</taxon>
        <taxon>Lamiales</taxon>
        <taxon>Orobanchaceae</taxon>
        <taxon>Orobanchaceae incertae sedis</taxon>
        <taxon>Phtheirospermum</taxon>
    </lineage>
</organism>
<proteinExistence type="predicted"/>
<dbReference type="EMBL" id="BMAC01000168">
    <property type="protein sequence ID" value="GFP88467.1"/>
    <property type="molecule type" value="Genomic_DNA"/>
</dbReference>
<dbReference type="InterPro" id="IPR008974">
    <property type="entry name" value="TRAF-like"/>
</dbReference>
<comment type="caution">
    <text evidence="1">The sequence shown here is derived from an EMBL/GenBank/DDBJ whole genome shotgun (WGS) entry which is preliminary data.</text>
</comment>
<dbReference type="InterPro" id="IPR002083">
    <property type="entry name" value="MATH/TRAF_dom"/>
</dbReference>
<dbReference type="Proteomes" id="UP000653305">
    <property type="component" value="Unassembled WGS sequence"/>
</dbReference>
<dbReference type="SUPFAM" id="SSF49599">
    <property type="entry name" value="TRAF domain-like"/>
    <property type="match status" value="1"/>
</dbReference>
<evidence type="ECO:0000313" key="2">
    <source>
        <dbReference type="Proteomes" id="UP000653305"/>
    </source>
</evidence>
<evidence type="ECO:0000313" key="1">
    <source>
        <dbReference type="EMBL" id="GFP88467.1"/>
    </source>
</evidence>
<gene>
    <name evidence="1" type="ORF">PHJA_000990400</name>
</gene>
<keyword evidence="2" id="KW-1185">Reference proteome</keyword>
<dbReference type="CDD" id="cd00121">
    <property type="entry name" value="MATH"/>
    <property type="match status" value="1"/>
</dbReference>
<accession>A0A830BLT8</accession>